<evidence type="ECO:0000259" key="5">
    <source>
        <dbReference type="PROSITE" id="PS50931"/>
    </source>
</evidence>
<dbReference type="NCBIfam" id="NF008416">
    <property type="entry name" value="PRK11242.1"/>
    <property type="match status" value="1"/>
</dbReference>
<dbReference type="SUPFAM" id="SSF53850">
    <property type="entry name" value="Periplasmic binding protein-like II"/>
    <property type="match status" value="1"/>
</dbReference>
<keyword evidence="7" id="KW-1185">Reference proteome</keyword>
<dbReference type="SUPFAM" id="SSF46785">
    <property type="entry name" value="Winged helix' DNA-binding domain"/>
    <property type="match status" value="1"/>
</dbReference>
<reference evidence="6 7" key="1">
    <citation type="submission" date="2023-11" db="EMBL/GenBank/DDBJ databases">
        <authorList>
            <person name="Val-Calvo J."/>
            <person name="Scortti M."/>
            <person name="Vazquez-Boland J."/>
        </authorList>
    </citation>
    <scope>NUCLEOTIDE SEQUENCE [LARGE SCALE GENOMIC DNA]</scope>
    <source>
        <strain evidence="6 7">PAM 2766</strain>
    </source>
</reference>
<dbReference type="InterPro" id="IPR036388">
    <property type="entry name" value="WH-like_DNA-bd_sf"/>
</dbReference>
<dbReference type="PANTHER" id="PTHR30419">
    <property type="entry name" value="HTH-TYPE TRANSCRIPTIONAL REGULATOR YBHD"/>
    <property type="match status" value="1"/>
</dbReference>
<evidence type="ECO:0000256" key="2">
    <source>
        <dbReference type="ARBA" id="ARBA00023015"/>
    </source>
</evidence>
<protein>
    <submittedName>
        <fullName evidence="6">Transcriptional regulator CynR</fullName>
    </submittedName>
</protein>
<dbReference type="EMBL" id="JBDLNV010000002">
    <property type="protein sequence ID" value="MFM1722790.1"/>
    <property type="molecule type" value="Genomic_DNA"/>
</dbReference>
<evidence type="ECO:0000256" key="1">
    <source>
        <dbReference type="ARBA" id="ARBA00009437"/>
    </source>
</evidence>
<dbReference type="InterPro" id="IPR050950">
    <property type="entry name" value="HTH-type_LysR_regulators"/>
</dbReference>
<evidence type="ECO:0000256" key="4">
    <source>
        <dbReference type="ARBA" id="ARBA00023163"/>
    </source>
</evidence>
<accession>A0ABW9FDG3</accession>
<dbReference type="Pfam" id="PF00126">
    <property type="entry name" value="HTH_1"/>
    <property type="match status" value="1"/>
</dbReference>
<keyword evidence="4" id="KW-0804">Transcription</keyword>
<proteinExistence type="inferred from homology"/>
<comment type="similarity">
    <text evidence="1">Belongs to the LysR transcriptional regulatory family.</text>
</comment>
<dbReference type="InterPro" id="IPR036390">
    <property type="entry name" value="WH_DNA-bd_sf"/>
</dbReference>
<dbReference type="Pfam" id="PF03466">
    <property type="entry name" value="LysR_substrate"/>
    <property type="match status" value="1"/>
</dbReference>
<gene>
    <name evidence="6" type="primary">cynR</name>
    <name evidence="6" type="ORF">ABEU20_001349</name>
</gene>
<name>A0ABW9FDG3_9NOCA</name>
<keyword evidence="2" id="KW-0805">Transcription regulation</keyword>
<comment type="caution">
    <text evidence="6">The sequence shown here is derived from an EMBL/GenBank/DDBJ whole genome shotgun (WGS) entry which is preliminary data.</text>
</comment>
<dbReference type="Proteomes" id="UP001629745">
    <property type="component" value="Unassembled WGS sequence"/>
</dbReference>
<evidence type="ECO:0000313" key="7">
    <source>
        <dbReference type="Proteomes" id="UP001629745"/>
    </source>
</evidence>
<evidence type="ECO:0000256" key="3">
    <source>
        <dbReference type="ARBA" id="ARBA00023125"/>
    </source>
</evidence>
<dbReference type="InterPro" id="IPR005119">
    <property type="entry name" value="LysR_subst-bd"/>
</dbReference>
<feature type="domain" description="HTH lysR-type" evidence="5">
    <location>
        <begin position="4"/>
        <end position="61"/>
    </location>
</feature>
<dbReference type="PRINTS" id="PR00039">
    <property type="entry name" value="HTHLYSR"/>
</dbReference>
<dbReference type="InterPro" id="IPR000847">
    <property type="entry name" value="LysR_HTH_N"/>
</dbReference>
<sequence length="318" mass="34835">MAALELRHLRYLIAVAEHGNFTRAAEDLHVSQPTLSQQIRQLERAVGVQLLDRTGRTVRLTDAGAVYTEHARRALRDLNAAERAVHDVQDLSRGHLRLGVTPTFTAYLIGPLVAELHTRFPGVGLTLTETTQDRIEAALLADDLDLGIAFAGTHPTGITATPLFTETLSLVIGGSPTPEMPETPKSLAVQDLQEQQLALLSGDFATRGHIDAYFADHRIEPRIMVEANTIQALTEIVQRTSVATVLPDAITHDHPHLVPVPLDPPLPARTVVLLDRRGTYRSAAARAFIRLTQDIVRARGYTPPPAARGYMDVEARRP</sequence>
<dbReference type="PROSITE" id="PS50931">
    <property type="entry name" value="HTH_LYSR"/>
    <property type="match status" value="1"/>
</dbReference>
<evidence type="ECO:0000313" key="6">
    <source>
        <dbReference type="EMBL" id="MFM1722790.1"/>
    </source>
</evidence>
<dbReference type="Gene3D" id="3.40.190.290">
    <property type="match status" value="1"/>
</dbReference>
<dbReference type="RefSeq" id="WP_420163371.1">
    <property type="nucleotide sequence ID" value="NZ_JBDLNV010000002.1"/>
</dbReference>
<keyword evidence="3" id="KW-0238">DNA-binding</keyword>
<organism evidence="6 7">
    <name type="scientific">Rhodococcus parequi</name>
    <dbReference type="NCBI Taxonomy" id="3137122"/>
    <lineage>
        <taxon>Bacteria</taxon>
        <taxon>Bacillati</taxon>
        <taxon>Actinomycetota</taxon>
        <taxon>Actinomycetes</taxon>
        <taxon>Mycobacteriales</taxon>
        <taxon>Nocardiaceae</taxon>
        <taxon>Rhodococcus</taxon>
    </lineage>
</organism>
<dbReference type="Gene3D" id="1.10.10.10">
    <property type="entry name" value="Winged helix-like DNA-binding domain superfamily/Winged helix DNA-binding domain"/>
    <property type="match status" value="1"/>
</dbReference>